<gene>
    <name evidence="1" type="ORF">FB45DRAFT_34891</name>
</gene>
<evidence type="ECO:0008006" key="3">
    <source>
        <dbReference type="Google" id="ProtNLM"/>
    </source>
</evidence>
<dbReference type="AlphaFoldDB" id="A0AAD7G3D8"/>
<reference evidence="1" key="1">
    <citation type="submission" date="2023-03" db="EMBL/GenBank/DDBJ databases">
        <title>Massive genome expansion in bonnet fungi (Mycena s.s.) driven by repeated elements and novel gene families across ecological guilds.</title>
        <authorList>
            <consortium name="Lawrence Berkeley National Laboratory"/>
            <person name="Harder C.B."/>
            <person name="Miyauchi S."/>
            <person name="Viragh M."/>
            <person name="Kuo A."/>
            <person name="Thoen E."/>
            <person name="Andreopoulos B."/>
            <person name="Lu D."/>
            <person name="Skrede I."/>
            <person name="Drula E."/>
            <person name="Henrissat B."/>
            <person name="Morin E."/>
            <person name="Kohler A."/>
            <person name="Barry K."/>
            <person name="LaButti K."/>
            <person name="Morin E."/>
            <person name="Salamov A."/>
            <person name="Lipzen A."/>
            <person name="Mereny Z."/>
            <person name="Hegedus B."/>
            <person name="Baldrian P."/>
            <person name="Stursova M."/>
            <person name="Weitz H."/>
            <person name="Taylor A."/>
            <person name="Grigoriev I.V."/>
            <person name="Nagy L.G."/>
            <person name="Martin F."/>
            <person name="Kauserud H."/>
        </authorList>
    </citation>
    <scope>NUCLEOTIDE SEQUENCE</scope>
    <source>
        <strain evidence="1">9284</strain>
    </source>
</reference>
<dbReference type="EMBL" id="JARKIF010000001">
    <property type="protein sequence ID" value="KAJ7651344.1"/>
    <property type="molecule type" value="Genomic_DNA"/>
</dbReference>
<sequence>MTANPLAIPELLDHILAFLDDPNDLCASTLVQRSWVPSSQSHLFSHIVLARELGEDGFDALGRLLAILRASQRHVDLVRELVVVGLHPGHLEHLRSLTGLTFGRLTSLELGGHGGGAFSDAESLTIQAILRIPSLVSVSLHLPFGRWQDFTRIWDRCSRSIRHVACGVLVGSVAPPHTNGPVLVGHSPQILLESFQSMNSAESTRLWLQDTTFPFDLSTLKAIKLDFPLDTFLLDVLPEALESVEILSTNNWQGIQDLSRFRCIAQLDMDVVTSMRNLNWAFLRTIAPERRAHIRAIRFHVASPFMLDPMNQLLSELQNHFPNLKVVDVSYLFHTSPLEELQLNSRIWPRRYLYGGLEMLFGTGKSFEIQVCRPIADYWSLVGIISAS</sequence>
<comment type="caution">
    <text evidence="1">The sequence shown here is derived from an EMBL/GenBank/DDBJ whole genome shotgun (WGS) entry which is preliminary data.</text>
</comment>
<proteinExistence type="predicted"/>
<protein>
    <recommendedName>
        <fullName evidence="3">F-box domain-containing protein</fullName>
    </recommendedName>
</protein>
<dbReference type="Proteomes" id="UP001221142">
    <property type="component" value="Unassembled WGS sequence"/>
</dbReference>
<accession>A0AAD7G3D8</accession>
<evidence type="ECO:0000313" key="1">
    <source>
        <dbReference type="EMBL" id="KAJ7651344.1"/>
    </source>
</evidence>
<keyword evidence="2" id="KW-1185">Reference proteome</keyword>
<name>A0AAD7G3D8_9AGAR</name>
<organism evidence="1 2">
    <name type="scientific">Roridomyces roridus</name>
    <dbReference type="NCBI Taxonomy" id="1738132"/>
    <lineage>
        <taxon>Eukaryota</taxon>
        <taxon>Fungi</taxon>
        <taxon>Dikarya</taxon>
        <taxon>Basidiomycota</taxon>
        <taxon>Agaricomycotina</taxon>
        <taxon>Agaricomycetes</taxon>
        <taxon>Agaricomycetidae</taxon>
        <taxon>Agaricales</taxon>
        <taxon>Marasmiineae</taxon>
        <taxon>Mycenaceae</taxon>
        <taxon>Roridomyces</taxon>
    </lineage>
</organism>
<evidence type="ECO:0000313" key="2">
    <source>
        <dbReference type="Proteomes" id="UP001221142"/>
    </source>
</evidence>